<evidence type="ECO:0000256" key="1">
    <source>
        <dbReference type="ARBA" id="ARBA00004952"/>
    </source>
</evidence>
<evidence type="ECO:0000256" key="8">
    <source>
        <dbReference type="ARBA" id="ARBA00048668"/>
    </source>
</evidence>
<evidence type="ECO:0000259" key="12">
    <source>
        <dbReference type="Pfam" id="PF17956"/>
    </source>
</evidence>
<dbReference type="FunFam" id="3.20.20.70:FF:000076">
    <property type="entry name" value="Nicotinate phosphoribosyltransferase"/>
    <property type="match status" value="1"/>
</dbReference>
<evidence type="ECO:0000256" key="3">
    <source>
        <dbReference type="ARBA" id="ARBA00013236"/>
    </source>
</evidence>
<keyword evidence="6 9" id="KW-0662">Pyridine nucleotide biosynthesis</keyword>
<dbReference type="CDD" id="cd01570">
    <property type="entry name" value="NAPRTase_A"/>
    <property type="match status" value="1"/>
</dbReference>
<dbReference type="SUPFAM" id="SSF51690">
    <property type="entry name" value="Nicotinate/Quinolinate PRTase C-terminal domain-like"/>
    <property type="match status" value="1"/>
</dbReference>
<evidence type="ECO:0000256" key="5">
    <source>
        <dbReference type="ARBA" id="ARBA00022598"/>
    </source>
</evidence>
<dbReference type="InterPro" id="IPR007229">
    <property type="entry name" value="Nic_PRibTrfase-Fam"/>
</dbReference>
<dbReference type="RefSeq" id="WP_044436261.1">
    <property type="nucleotide sequence ID" value="NZ_BJYZ01000043.1"/>
</dbReference>
<reference evidence="13 14" key="1">
    <citation type="submission" date="2019-07" db="EMBL/GenBank/DDBJ databases">
        <title>Whole genome shotgun sequence of Skermanella aerolata NBRC 106429.</title>
        <authorList>
            <person name="Hosoyama A."/>
            <person name="Uohara A."/>
            <person name="Ohji S."/>
            <person name="Ichikawa N."/>
        </authorList>
    </citation>
    <scope>NUCLEOTIDE SEQUENCE [LARGE SCALE GENOMIC DNA]</scope>
    <source>
        <strain evidence="13 14">NBRC 106429</strain>
    </source>
</reference>
<dbReference type="Pfam" id="PF17767">
    <property type="entry name" value="NAPRTase_N"/>
    <property type="match status" value="1"/>
</dbReference>
<comment type="caution">
    <text evidence="13">The sequence shown here is derived from an EMBL/GenBank/DDBJ whole genome shotgun (WGS) entry which is preliminary data.</text>
</comment>
<feature type="domain" description="Nicotinate phosphoribosyltransferase N-terminal" evidence="11">
    <location>
        <begin position="15"/>
        <end position="137"/>
    </location>
</feature>
<keyword evidence="13" id="KW-0328">Glycosyltransferase</keyword>
<keyword evidence="4" id="KW-0597">Phosphoprotein</keyword>
<dbReference type="PANTHER" id="PTHR11098">
    <property type="entry name" value="NICOTINATE PHOSPHORIBOSYLTRANSFERASE"/>
    <property type="match status" value="1"/>
</dbReference>
<dbReference type="NCBIfam" id="NF006696">
    <property type="entry name" value="PRK09243.1-3"/>
    <property type="match status" value="1"/>
</dbReference>
<comment type="function">
    <text evidence="9">Catalyzes the first step in the biosynthesis of NAD from nicotinic acid, the ATP-dependent synthesis of beta-nicotinate D-ribonucleotide from nicotinate and 5-phospho-D-ribose 1-phosphate.</text>
</comment>
<accession>A0A512E221</accession>
<comment type="PTM">
    <text evidence="9">Transiently phosphorylated on a His residue during the reaction cycle. Phosphorylation strongly increases the affinity for substrates and increases the rate of nicotinate D-ribonucleotide production. Dephosphorylation regenerates the low-affinity form of the enzyme, leading to product release.</text>
</comment>
<evidence type="ECO:0000256" key="7">
    <source>
        <dbReference type="ARBA" id="ARBA00022679"/>
    </source>
</evidence>
<dbReference type="GO" id="GO:0004516">
    <property type="term" value="F:nicotinate phosphoribosyltransferase activity"/>
    <property type="evidence" value="ECO:0007669"/>
    <property type="project" value="UniProtKB-UniRule"/>
</dbReference>
<dbReference type="PIRSF" id="PIRSF000484">
    <property type="entry name" value="NAPRT"/>
    <property type="match status" value="1"/>
</dbReference>
<dbReference type="InterPro" id="IPR006405">
    <property type="entry name" value="Nic_PRibTrfase_pncB"/>
</dbReference>
<dbReference type="OrthoDB" id="9771406at2"/>
<evidence type="ECO:0000259" key="11">
    <source>
        <dbReference type="Pfam" id="PF17767"/>
    </source>
</evidence>
<comment type="pathway">
    <text evidence="1 9">Cofactor biosynthesis; NAD(+) biosynthesis; nicotinate D-ribonucleotide from nicotinate: step 1/1.</text>
</comment>
<dbReference type="InterPro" id="IPR041525">
    <property type="entry name" value="N/Namide_PRibTrfase"/>
</dbReference>
<evidence type="ECO:0000313" key="13">
    <source>
        <dbReference type="EMBL" id="GEO42520.1"/>
    </source>
</evidence>
<evidence type="ECO:0000256" key="9">
    <source>
        <dbReference type="RuleBase" id="RU365100"/>
    </source>
</evidence>
<dbReference type="UniPathway" id="UPA00253">
    <property type="reaction ID" value="UER00457"/>
</dbReference>
<feature type="domain" description="Nicotinate/nicotinamide phosphoribosyltransferase" evidence="10">
    <location>
        <begin position="159"/>
        <end position="337"/>
    </location>
</feature>
<dbReference type="PANTHER" id="PTHR11098:SF1">
    <property type="entry name" value="NICOTINATE PHOSPHORIBOSYLTRANSFERASE"/>
    <property type="match status" value="1"/>
</dbReference>
<organism evidence="13 14">
    <name type="scientific">Skermanella aerolata</name>
    <dbReference type="NCBI Taxonomy" id="393310"/>
    <lineage>
        <taxon>Bacteria</taxon>
        <taxon>Pseudomonadati</taxon>
        <taxon>Pseudomonadota</taxon>
        <taxon>Alphaproteobacteria</taxon>
        <taxon>Rhodospirillales</taxon>
        <taxon>Azospirillaceae</taxon>
        <taxon>Skermanella</taxon>
    </lineage>
</organism>
<evidence type="ECO:0000256" key="4">
    <source>
        <dbReference type="ARBA" id="ARBA00022553"/>
    </source>
</evidence>
<dbReference type="GO" id="GO:0047280">
    <property type="term" value="F:nicotinamide phosphoribosyltransferase activity"/>
    <property type="evidence" value="ECO:0007669"/>
    <property type="project" value="UniProtKB-ARBA"/>
</dbReference>
<evidence type="ECO:0000256" key="2">
    <source>
        <dbReference type="ARBA" id="ARBA00010897"/>
    </source>
</evidence>
<dbReference type="Gene3D" id="3.20.20.70">
    <property type="entry name" value="Aldolase class I"/>
    <property type="match status" value="1"/>
</dbReference>
<feature type="domain" description="Nicotinate phosphoribosyltransferase C-terminal" evidence="12">
    <location>
        <begin position="385"/>
        <end position="442"/>
    </location>
</feature>
<dbReference type="InterPro" id="IPR040727">
    <property type="entry name" value="NAPRTase_N"/>
</dbReference>
<evidence type="ECO:0000313" key="14">
    <source>
        <dbReference type="Proteomes" id="UP000321523"/>
    </source>
</evidence>
<dbReference type="Pfam" id="PF04095">
    <property type="entry name" value="NAPRTase"/>
    <property type="match status" value="1"/>
</dbReference>
<evidence type="ECO:0000259" key="10">
    <source>
        <dbReference type="Pfam" id="PF04095"/>
    </source>
</evidence>
<name>A0A512E221_9PROT</name>
<gene>
    <name evidence="13" type="ORF">SAE02_66680</name>
</gene>
<dbReference type="InterPro" id="IPR013785">
    <property type="entry name" value="Aldolase_TIM"/>
</dbReference>
<dbReference type="EMBL" id="BJYZ01000043">
    <property type="protein sequence ID" value="GEO42520.1"/>
    <property type="molecule type" value="Genomic_DNA"/>
</dbReference>
<dbReference type="EC" id="6.3.4.21" evidence="3 9"/>
<protein>
    <recommendedName>
        <fullName evidence="3 9">Nicotinate phosphoribosyltransferase</fullName>
        <ecNumber evidence="3 9">6.3.4.21</ecNumber>
    </recommendedName>
</protein>
<dbReference type="InterPro" id="IPR041619">
    <property type="entry name" value="NAPRTase_C"/>
</dbReference>
<dbReference type="NCBIfam" id="TIGR01513">
    <property type="entry name" value="NAPRTase_put"/>
    <property type="match status" value="1"/>
</dbReference>
<dbReference type="Proteomes" id="UP000321523">
    <property type="component" value="Unassembled WGS sequence"/>
</dbReference>
<dbReference type="AlphaFoldDB" id="A0A512E221"/>
<comment type="catalytic activity">
    <reaction evidence="8 9">
        <text>5-phospho-alpha-D-ribose 1-diphosphate + nicotinate + ATP + H2O = nicotinate beta-D-ribonucleotide + ADP + phosphate + diphosphate</text>
        <dbReference type="Rhea" id="RHEA:36163"/>
        <dbReference type="ChEBI" id="CHEBI:15377"/>
        <dbReference type="ChEBI" id="CHEBI:30616"/>
        <dbReference type="ChEBI" id="CHEBI:32544"/>
        <dbReference type="ChEBI" id="CHEBI:33019"/>
        <dbReference type="ChEBI" id="CHEBI:43474"/>
        <dbReference type="ChEBI" id="CHEBI:57502"/>
        <dbReference type="ChEBI" id="CHEBI:58017"/>
        <dbReference type="ChEBI" id="CHEBI:456216"/>
        <dbReference type="EC" id="6.3.4.21"/>
    </reaction>
</comment>
<dbReference type="GO" id="GO:0034355">
    <property type="term" value="P:NAD+ biosynthetic process via the salvage pathway"/>
    <property type="evidence" value="ECO:0007669"/>
    <property type="project" value="UniProtKB-ARBA"/>
</dbReference>
<dbReference type="GO" id="GO:0005829">
    <property type="term" value="C:cytosol"/>
    <property type="evidence" value="ECO:0007669"/>
    <property type="project" value="TreeGrafter"/>
</dbReference>
<sequence length="460" mass="50169">MRRESGISRDSDNLLLTDFYQLAMFQAYVEQGLTDTASFELFVRKLPPGRNFLVAAGLEQAVEFLEGAHFDKEGLDWLGECDGLSNTALKALEEFRFTGDVDAVPEGTVFFAHEPILRVTARLPEAQLVESRLINLLHLQTVVASKAARLVLAARHRPLIDFGLRRAHGAEAGMLAARASRVAGFSGTATALAGMRFGIPVVGTMAHSFIQAHGDEMEAFRNFAHSRPHNLVLLLDTYDTEAAARKAVVLARCMAGEGIRLDGVRLDSGDLDALSRRVRYILDEGGLTDTRIVASGGLDEAAVADLVDGGAPIDSFGIGTSLTTSSDAPALDCAYKLVEYAGLPRRKRSAGKATWPGRKQIFRRYDVDNLIKADCLSTAGSDEQGRRLLVPVMRAGRRICQLPELDAIRTYAGEELASLPEPQHHLMPCDPFEVDIDPSLDRLAEEADRLIDRMETGLDP</sequence>
<dbReference type="InterPro" id="IPR036068">
    <property type="entry name" value="Nicotinate_pribotase-like_C"/>
</dbReference>
<dbReference type="NCBIfam" id="NF009131">
    <property type="entry name" value="PRK12484.1"/>
    <property type="match status" value="1"/>
</dbReference>
<dbReference type="Gene3D" id="3.20.140.10">
    <property type="entry name" value="nicotinate phosphoribosyltransferase"/>
    <property type="match status" value="1"/>
</dbReference>
<keyword evidence="14" id="KW-1185">Reference proteome</keyword>
<keyword evidence="5 9" id="KW-0436">Ligase</keyword>
<comment type="similarity">
    <text evidence="2 9">Belongs to the NAPRTase family.</text>
</comment>
<evidence type="ECO:0000256" key="6">
    <source>
        <dbReference type="ARBA" id="ARBA00022642"/>
    </source>
</evidence>
<proteinExistence type="inferred from homology"/>
<dbReference type="SUPFAM" id="SSF54675">
    <property type="entry name" value="Nicotinate/Quinolinate PRTase N-terminal domain-like"/>
    <property type="match status" value="1"/>
</dbReference>
<keyword evidence="7 9" id="KW-0808">Transferase</keyword>
<dbReference type="Pfam" id="PF17956">
    <property type="entry name" value="NAPRTase_C"/>
    <property type="match status" value="1"/>
</dbReference>